<keyword evidence="9" id="KW-0378">Hydrolase</keyword>
<dbReference type="Proteomes" id="UP000257067">
    <property type="component" value="Unassembled WGS sequence"/>
</dbReference>
<keyword evidence="13" id="KW-0170">Cobalt</keyword>
<keyword evidence="7" id="KW-0028">Amino-acid biosynthesis</keyword>
<dbReference type="GO" id="GO:0006526">
    <property type="term" value="P:L-arginine biosynthetic process"/>
    <property type="evidence" value="ECO:0007669"/>
    <property type="project" value="TreeGrafter"/>
</dbReference>
<keyword evidence="10" id="KW-0862">Zinc</keyword>
<organism evidence="17 18">
    <name type="scientific">Helicobacter cholecystus</name>
    <dbReference type="NCBI Taxonomy" id="45498"/>
    <lineage>
        <taxon>Bacteria</taxon>
        <taxon>Pseudomonadati</taxon>
        <taxon>Campylobacterota</taxon>
        <taxon>Epsilonproteobacteria</taxon>
        <taxon>Campylobacterales</taxon>
        <taxon>Helicobacteraceae</taxon>
        <taxon>Helicobacter</taxon>
    </lineage>
</organism>
<evidence type="ECO:0000313" key="18">
    <source>
        <dbReference type="Proteomes" id="UP000257067"/>
    </source>
</evidence>
<dbReference type="InterPro" id="IPR050072">
    <property type="entry name" value="Peptidase_M20A"/>
</dbReference>
<dbReference type="NCBIfam" id="TIGR01246">
    <property type="entry name" value="dapE_proteo"/>
    <property type="match status" value="1"/>
</dbReference>
<comment type="subunit">
    <text evidence="4">Homodimer.</text>
</comment>
<dbReference type="InterPro" id="IPR005941">
    <property type="entry name" value="DapE_proteobac"/>
</dbReference>
<dbReference type="Pfam" id="PF01546">
    <property type="entry name" value="Peptidase_M20"/>
    <property type="match status" value="1"/>
</dbReference>
<name>A0A3D8IWZ1_9HELI</name>
<evidence type="ECO:0000313" key="17">
    <source>
        <dbReference type="EMBL" id="RDU69091.1"/>
    </source>
</evidence>
<dbReference type="SUPFAM" id="SSF55031">
    <property type="entry name" value="Bacterial exopeptidase dimerisation domain"/>
    <property type="match status" value="1"/>
</dbReference>
<comment type="similarity">
    <text evidence="3">Belongs to the peptidase M20A family. DapE subfamily.</text>
</comment>
<evidence type="ECO:0000256" key="12">
    <source>
        <dbReference type="ARBA" id="ARBA00023154"/>
    </source>
</evidence>
<dbReference type="OrthoDB" id="5486471at2"/>
<dbReference type="Gene3D" id="3.40.630.10">
    <property type="entry name" value="Zn peptidases"/>
    <property type="match status" value="2"/>
</dbReference>
<evidence type="ECO:0000256" key="10">
    <source>
        <dbReference type="ARBA" id="ARBA00022833"/>
    </source>
</evidence>
<dbReference type="Gene3D" id="3.30.70.360">
    <property type="match status" value="1"/>
</dbReference>
<sequence length="377" mass="41766">MTKEIVKKLISYPTITPLECGIFEYIATLLEGFSYERMDYSEVKNAFFYKDFSPTQQEGKLHLCFAGHVDVVPAGEGWESDPFEAVIKEECLYGRGAQDMKGGIGAFLDAIIKAQKEGIYENLAISILLTSDEEGDGINGTRYILECLHKENRLPHFAIVAEPTSQEVVGDMIKIGRRGSMNGKITIKGVQGHVAYPDQCLNPIELLGSRLGEIAGKNLDDGDENFQPSKIVVTDIRGGMQVCNVTPSDLVMMFNVRNSPLTHQEDVQIYLHKVLQGLEYDLEVKTSSLPFLTPRENTLISKLTLCITKITGITPKLSCSGGTSDARYFASYGIGVAELGVCNDRIHAKNECVKLQDLDNLAKIFKMLIESFCKEDE</sequence>
<dbReference type="AlphaFoldDB" id="A0A3D8IWZ1"/>
<dbReference type="PROSITE" id="PS00759">
    <property type="entry name" value="ARGE_DAPE_CPG2_2"/>
    <property type="match status" value="1"/>
</dbReference>
<evidence type="ECO:0000259" key="16">
    <source>
        <dbReference type="Pfam" id="PF07687"/>
    </source>
</evidence>
<dbReference type="InterPro" id="IPR002933">
    <property type="entry name" value="Peptidase_M20"/>
</dbReference>
<dbReference type="GO" id="GO:0019877">
    <property type="term" value="P:diaminopimelate biosynthetic process"/>
    <property type="evidence" value="ECO:0007669"/>
    <property type="project" value="UniProtKB-KW"/>
</dbReference>
<gene>
    <name evidence="17" type="ORF">CQA62_04475</name>
</gene>
<dbReference type="InterPro" id="IPR001261">
    <property type="entry name" value="ArgE/DapE_CS"/>
</dbReference>
<comment type="caution">
    <text evidence="17">The sequence shown here is derived from an EMBL/GenBank/DDBJ whole genome shotgun (WGS) entry which is preliminary data.</text>
</comment>
<dbReference type="GO" id="GO:0009014">
    <property type="term" value="F:succinyl-diaminopimelate desuccinylase activity"/>
    <property type="evidence" value="ECO:0007669"/>
    <property type="project" value="UniProtKB-UniRule"/>
</dbReference>
<evidence type="ECO:0000256" key="2">
    <source>
        <dbReference type="ARBA" id="ARBA00005130"/>
    </source>
</evidence>
<keyword evidence="12" id="KW-0457">Lysine biosynthesis</keyword>
<evidence type="ECO:0000256" key="5">
    <source>
        <dbReference type="ARBA" id="ARBA00011921"/>
    </source>
</evidence>
<dbReference type="PANTHER" id="PTHR43808">
    <property type="entry name" value="ACETYLORNITHINE DEACETYLASE"/>
    <property type="match status" value="1"/>
</dbReference>
<accession>A0A3D8IWZ1</accession>
<reference evidence="17 18" key="1">
    <citation type="submission" date="2018-04" db="EMBL/GenBank/DDBJ databases">
        <title>Novel Campyloabacter and Helicobacter Species and Strains.</title>
        <authorList>
            <person name="Mannion A.J."/>
            <person name="Shen Z."/>
            <person name="Fox J.G."/>
        </authorList>
    </citation>
    <scope>NUCLEOTIDE SEQUENCE [LARGE SCALE GENOMIC DNA]</scope>
    <source>
        <strain evidence="17 18">ATCC 700242</strain>
    </source>
</reference>
<dbReference type="EC" id="3.5.1.18" evidence="5 15"/>
<evidence type="ECO:0000256" key="3">
    <source>
        <dbReference type="ARBA" id="ARBA00006746"/>
    </source>
</evidence>
<evidence type="ECO:0000256" key="14">
    <source>
        <dbReference type="ARBA" id="ARBA00051301"/>
    </source>
</evidence>
<evidence type="ECO:0000256" key="1">
    <source>
        <dbReference type="ARBA" id="ARBA00001947"/>
    </source>
</evidence>
<keyword evidence="18" id="KW-1185">Reference proteome</keyword>
<proteinExistence type="inferred from homology"/>
<evidence type="ECO:0000256" key="9">
    <source>
        <dbReference type="ARBA" id="ARBA00022801"/>
    </source>
</evidence>
<evidence type="ECO:0000256" key="11">
    <source>
        <dbReference type="ARBA" id="ARBA00022915"/>
    </source>
</evidence>
<dbReference type="UniPathway" id="UPA00034">
    <property type="reaction ID" value="UER00021"/>
</dbReference>
<dbReference type="PANTHER" id="PTHR43808:SF31">
    <property type="entry name" value="N-ACETYL-L-CITRULLINE DEACETYLASE"/>
    <property type="match status" value="1"/>
</dbReference>
<dbReference type="GO" id="GO:0046872">
    <property type="term" value="F:metal ion binding"/>
    <property type="evidence" value="ECO:0007669"/>
    <property type="project" value="UniProtKB-KW"/>
</dbReference>
<evidence type="ECO:0000256" key="4">
    <source>
        <dbReference type="ARBA" id="ARBA00011738"/>
    </source>
</evidence>
<dbReference type="Pfam" id="PF07687">
    <property type="entry name" value="M20_dimer"/>
    <property type="match status" value="1"/>
</dbReference>
<dbReference type="GO" id="GO:0009089">
    <property type="term" value="P:lysine biosynthetic process via diaminopimelate"/>
    <property type="evidence" value="ECO:0007669"/>
    <property type="project" value="UniProtKB-UniRule"/>
</dbReference>
<feature type="domain" description="Peptidase M20 dimerisation" evidence="16">
    <location>
        <begin position="175"/>
        <end position="276"/>
    </location>
</feature>
<evidence type="ECO:0000256" key="15">
    <source>
        <dbReference type="NCBIfam" id="TIGR01246"/>
    </source>
</evidence>
<comment type="cofactor">
    <cofactor evidence="1">
        <name>Zn(2+)</name>
        <dbReference type="ChEBI" id="CHEBI:29105"/>
    </cofactor>
</comment>
<keyword evidence="8" id="KW-0479">Metal-binding</keyword>
<keyword evidence="11" id="KW-0220">Diaminopimelate biosynthesis</keyword>
<dbReference type="GO" id="GO:0008777">
    <property type="term" value="F:acetylornithine deacetylase activity"/>
    <property type="evidence" value="ECO:0007669"/>
    <property type="project" value="TreeGrafter"/>
</dbReference>
<dbReference type="EMBL" id="NXLU01000004">
    <property type="protein sequence ID" value="RDU69091.1"/>
    <property type="molecule type" value="Genomic_DNA"/>
</dbReference>
<dbReference type="InterPro" id="IPR036264">
    <property type="entry name" value="Bact_exopeptidase_dim_dom"/>
</dbReference>
<dbReference type="InterPro" id="IPR011650">
    <property type="entry name" value="Peptidase_M20_dimer"/>
</dbReference>
<dbReference type="RefSeq" id="WP_104724730.1">
    <property type="nucleotide sequence ID" value="NZ_FZNE01000004.1"/>
</dbReference>
<evidence type="ECO:0000256" key="6">
    <source>
        <dbReference type="ARBA" id="ARBA00022391"/>
    </source>
</evidence>
<dbReference type="SUPFAM" id="SSF53187">
    <property type="entry name" value="Zn-dependent exopeptidases"/>
    <property type="match status" value="1"/>
</dbReference>
<protein>
    <recommendedName>
        <fullName evidence="6 15">Succinyl-diaminopimelate desuccinylase</fullName>
        <ecNumber evidence="5 15">3.5.1.18</ecNumber>
    </recommendedName>
</protein>
<evidence type="ECO:0000256" key="13">
    <source>
        <dbReference type="ARBA" id="ARBA00023285"/>
    </source>
</evidence>
<dbReference type="NCBIfam" id="NF009557">
    <property type="entry name" value="PRK13009.1"/>
    <property type="match status" value="1"/>
</dbReference>
<evidence type="ECO:0000256" key="8">
    <source>
        <dbReference type="ARBA" id="ARBA00022723"/>
    </source>
</evidence>
<evidence type="ECO:0000256" key="7">
    <source>
        <dbReference type="ARBA" id="ARBA00022605"/>
    </source>
</evidence>
<comment type="catalytic activity">
    <reaction evidence="14">
        <text>N-succinyl-(2S,6S)-2,6-diaminopimelate + H2O = (2S,6S)-2,6-diaminopimelate + succinate</text>
        <dbReference type="Rhea" id="RHEA:22608"/>
        <dbReference type="ChEBI" id="CHEBI:15377"/>
        <dbReference type="ChEBI" id="CHEBI:30031"/>
        <dbReference type="ChEBI" id="CHEBI:57609"/>
        <dbReference type="ChEBI" id="CHEBI:58087"/>
        <dbReference type="EC" id="3.5.1.18"/>
    </reaction>
</comment>
<dbReference type="CDD" id="cd03891">
    <property type="entry name" value="M20_DapE_proteobac"/>
    <property type="match status" value="1"/>
</dbReference>
<comment type="pathway">
    <text evidence="2">Amino-acid biosynthesis; L-lysine biosynthesis via DAP pathway; LL-2,6-diaminopimelate from (S)-tetrahydrodipicolinate (succinylase route): step 3/3.</text>
</comment>